<evidence type="ECO:0000313" key="1">
    <source>
        <dbReference type="EMBL" id="KAK3167210.1"/>
    </source>
</evidence>
<evidence type="ECO:0000313" key="2">
    <source>
        <dbReference type="Proteomes" id="UP001276659"/>
    </source>
</evidence>
<proteinExistence type="predicted"/>
<dbReference type="AlphaFoldDB" id="A0AAD9YWD8"/>
<comment type="caution">
    <text evidence="1">The sequence shown here is derived from an EMBL/GenBank/DDBJ whole genome shotgun (WGS) entry which is preliminary data.</text>
</comment>
<keyword evidence="2" id="KW-1185">Reference proteome</keyword>
<dbReference type="Proteomes" id="UP001276659">
    <property type="component" value="Unassembled WGS sequence"/>
</dbReference>
<dbReference type="EMBL" id="JASNWA010000011">
    <property type="protein sequence ID" value="KAK3167210.1"/>
    <property type="molecule type" value="Genomic_DNA"/>
</dbReference>
<accession>A0AAD9YWD8</accession>
<protein>
    <submittedName>
        <fullName evidence="1">Uncharacterized protein</fullName>
    </submittedName>
</protein>
<gene>
    <name evidence="1" type="ORF">OEA41_010336</name>
</gene>
<organism evidence="1 2">
    <name type="scientific">Lepraria neglecta</name>
    <dbReference type="NCBI Taxonomy" id="209136"/>
    <lineage>
        <taxon>Eukaryota</taxon>
        <taxon>Fungi</taxon>
        <taxon>Dikarya</taxon>
        <taxon>Ascomycota</taxon>
        <taxon>Pezizomycotina</taxon>
        <taxon>Lecanoromycetes</taxon>
        <taxon>OSLEUM clade</taxon>
        <taxon>Lecanoromycetidae</taxon>
        <taxon>Lecanorales</taxon>
        <taxon>Lecanorineae</taxon>
        <taxon>Stereocaulaceae</taxon>
        <taxon>Lepraria</taxon>
    </lineage>
</organism>
<reference evidence="1" key="1">
    <citation type="submission" date="2022-11" db="EMBL/GenBank/DDBJ databases">
        <title>Chromosomal genome sequence assembly and mating type (MAT) locus characterization of the leprose asexual lichenized fungus Lepraria neglecta (Nyl.) Erichsen.</title>
        <authorList>
            <person name="Allen J.L."/>
            <person name="Pfeffer B."/>
        </authorList>
    </citation>
    <scope>NUCLEOTIDE SEQUENCE</scope>
    <source>
        <strain evidence="1">Allen 5258</strain>
    </source>
</reference>
<name>A0AAD9YWD8_9LECA</name>
<sequence>MAKIRTPKGTPTPTPRATLWLFFESAEFVGVGLELLLRGVLVLEGALELGVEVELLGVEDDDELSENALETVINEAAPDGELKTVIVDIGVITVFALAAGAFRPGTAPDVGIAIALSATVVDQSIVDISRA</sequence>